<protein>
    <recommendedName>
        <fullName evidence="1">N-acetyltransferase domain-containing protein</fullName>
    </recommendedName>
</protein>
<dbReference type="Pfam" id="PF00583">
    <property type="entry name" value="Acetyltransf_1"/>
    <property type="match status" value="1"/>
</dbReference>
<gene>
    <name evidence="2" type="ORF">I532_03435</name>
</gene>
<dbReference type="GeneID" id="89498993"/>
<sequence length="152" mass="17539">MITKINFTETDTVQKLFDLQKAAYQVEAELINFFEIPPLKESFQEFQQCGEEFLGYFIDNKLAGAISYTIENEELTICRMVVHPAHFRKGIAQKLLVAMELQNANCSAFKVATGRENTPAKNLYEKNHYQWKRDVEVAPDVYISFFEKAGKN</sequence>
<reference evidence="2 3" key="1">
    <citation type="submission" date="2013-03" db="EMBL/GenBank/DDBJ databases">
        <title>Assembly of a new bacterial strain Brevibacillus borstelensis AK1.</title>
        <authorList>
            <person name="Rajan I."/>
            <person name="PoliReddy D."/>
            <person name="Sugumar T."/>
            <person name="Rathinam K."/>
            <person name="Alqarawi S."/>
            <person name="Khalil A.B."/>
            <person name="Sivakumar N."/>
        </authorList>
    </citation>
    <scope>NUCLEOTIDE SEQUENCE [LARGE SCALE GENOMIC DNA]</scope>
    <source>
        <strain evidence="2 3">AK1</strain>
    </source>
</reference>
<comment type="caution">
    <text evidence="2">The sequence shown here is derived from an EMBL/GenBank/DDBJ whole genome shotgun (WGS) entry which is preliminary data.</text>
</comment>
<dbReference type="InterPro" id="IPR016181">
    <property type="entry name" value="Acyl_CoA_acyltransferase"/>
</dbReference>
<proteinExistence type="predicted"/>
<dbReference type="OrthoDB" id="46888at2"/>
<dbReference type="PATRIC" id="fig|1300222.3.peg.728"/>
<dbReference type="Proteomes" id="UP000012081">
    <property type="component" value="Unassembled WGS sequence"/>
</dbReference>
<keyword evidence="3" id="KW-1185">Reference proteome</keyword>
<evidence type="ECO:0000313" key="2">
    <source>
        <dbReference type="EMBL" id="EMT54625.1"/>
    </source>
</evidence>
<name>M8EGR8_9BACL</name>
<dbReference type="AlphaFoldDB" id="M8EGR8"/>
<dbReference type="Gene3D" id="3.40.630.30">
    <property type="match status" value="1"/>
</dbReference>
<dbReference type="InterPro" id="IPR000182">
    <property type="entry name" value="GNAT_dom"/>
</dbReference>
<dbReference type="RefSeq" id="WP_003386418.1">
    <property type="nucleotide sequence ID" value="NZ_APBN01000001.1"/>
</dbReference>
<dbReference type="EMBL" id="APBN01000001">
    <property type="protein sequence ID" value="EMT54625.1"/>
    <property type="molecule type" value="Genomic_DNA"/>
</dbReference>
<dbReference type="SUPFAM" id="SSF55729">
    <property type="entry name" value="Acyl-CoA N-acyltransferases (Nat)"/>
    <property type="match status" value="1"/>
</dbReference>
<organism evidence="2 3">
    <name type="scientific">Brevibacillus borstelensis AK1</name>
    <dbReference type="NCBI Taxonomy" id="1300222"/>
    <lineage>
        <taxon>Bacteria</taxon>
        <taxon>Bacillati</taxon>
        <taxon>Bacillota</taxon>
        <taxon>Bacilli</taxon>
        <taxon>Bacillales</taxon>
        <taxon>Paenibacillaceae</taxon>
        <taxon>Brevibacillus</taxon>
    </lineage>
</organism>
<evidence type="ECO:0000313" key="3">
    <source>
        <dbReference type="Proteomes" id="UP000012081"/>
    </source>
</evidence>
<evidence type="ECO:0000259" key="1">
    <source>
        <dbReference type="PROSITE" id="PS51186"/>
    </source>
</evidence>
<dbReference type="CDD" id="cd04301">
    <property type="entry name" value="NAT_SF"/>
    <property type="match status" value="1"/>
</dbReference>
<dbReference type="PROSITE" id="PS51186">
    <property type="entry name" value="GNAT"/>
    <property type="match status" value="1"/>
</dbReference>
<dbReference type="GO" id="GO:0016747">
    <property type="term" value="F:acyltransferase activity, transferring groups other than amino-acyl groups"/>
    <property type="evidence" value="ECO:0007669"/>
    <property type="project" value="InterPro"/>
</dbReference>
<dbReference type="STRING" id="1300222.I532_03435"/>
<accession>M8EGR8</accession>
<feature type="domain" description="N-acetyltransferase" evidence="1">
    <location>
        <begin position="2"/>
        <end position="152"/>
    </location>
</feature>